<dbReference type="InterPro" id="IPR011545">
    <property type="entry name" value="DEAD/DEAH_box_helicase_dom"/>
</dbReference>
<feature type="domain" description="DEAD-box RNA helicase Q" evidence="10">
    <location>
        <begin position="13"/>
        <end position="41"/>
    </location>
</feature>
<keyword evidence="4" id="KW-0067">ATP-binding</keyword>
<dbReference type="Pfam" id="PF00271">
    <property type="entry name" value="Helicase_C"/>
    <property type="match status" value="1"/>
</dbReference>
<sequence length="567" mass="61149">MQMTNNSIVATEESSIFNLLPEALREGLISQGITKPTPIQQATYKPVLEGRDVIAQSRTGSGKTLAFGLPAFARLAKPQASKPRLLVLTPTRELAQQVSDVFEANFKPQGFRILAITGGKSYRFQTSSLQRGVDAVVATPGRLTDLLQQGVISLNNIEILVLDEMDEMLDFGFAEDIIKIKEAIGKKAQTLLFSATFPPKVTNIARQMVANPFEVKVASTDTSTGQIEHGFVEVKMGRNLDALLGLLLYHDPEHAIIFCKTRDETRNIHNSLLERGFAAGVLNGEMTQNDRSQTMERFKNRQLRILVATDVAARGIDISGLSHVINFTVPTNVETYTHRAGRTGRAGATGKAWTIITHVERREFQFVCSKVKINPTRIDLPNAKKIATQFLNNMLFRINASSVEAQEYIDHSVEQLVANLDSDKLKEVLANVLKSEASRQLGKSLHVEDISPAFKTEFGANADMSKFGSDRGGRPSRGGFGGGRGGFGGGRSGGSDRGGFGGGRGGFGGGRSGGGDRGADRGADRGGEKRGGYSTSSNRSERSGFGGRGGSPKKPTDSTGKRSYPIA</sequence>
<proteinExistence type="inferred from homology"/>
<evidence type="ECO:0000259" key="10">
    <source>
        <dbReference type="PROSITE" id="PS51195"/>
    </source>
</evidence>
<evidence type="ECO:0000313" key="11">
    <source>
        <dbReference type="EMBL" id="KAB8027435.1"/>
    </source>
</evidence>
<dbReference type="SMART" id="SM00490">
    <property type="entry name" value="HELICc"/>
    <property type="match status" value="1"/>
</dbReference>
<gene>
    <name evidence="11" type="ORF">GCL57_14660</name>
</gene>
<name>A0A833JAS5_9BACT</name>
<keyword evidence="3 11" id="KW-0347">Helicase</keyword>
<comment type="similarity">
    <text evidence="5">Belongs to the DEAD box helicase family.</text>
</comment>
<dbReference type="PROSITE" id="PS51192">
    <property type="entry name" value="HELICASE_ATP_BIND_1"/>
    <property type="match status" value="1"/>
</dbReference>
<dbReference type="Proteomes" id="UP000442694">
    <property type="component" value="Unassembled WGS sequence"/>
</dbReference>
<keyword evidence="1" id="KW-0547">Nucleotide-binding</keyword>
<dbReference type="InterPro" id="IPR001650">
    <property type="entry name" value="Helicase_C-like"/>
</dbReference>
<dbReference type="SMART" id="SM00487">
    <property type="entry name" value="DEXDc"/>
    <property type="match status" value="1"/>
</dbReference>
<dbReference type="InterPro" id="IPR014001">
    <property type="entry name" value="Helicase_ATP-bd"/>
</dbReference>
<evidence type="ECO:0000256" key="4">
    <source>
        <dbReference type="ARBA" id="ARBA00022840"/>
    </source>
</evidence>
<dbReference type="InterPro" id="IPR027417">
    <property type="entry name" value="P-loop_NTPase"/>
</dbReference>
<keyword evidence="12" id="KW-1185">Reference proteome</keyword>
<feature type="region of interest" description="Disordered" evidence="7">
    <location>
        <begin position="462"/>
        <end position="567"/>
    </location>
</feature>
<dbReference type="InterPro" id="IPR014014">
    <property type="entry name" value="RNA_helicase_DEAD_Q_motif"/>
</dbReference>
<comment type="caution">
    <text evidence="11">The sequence shown here is derived from an EMBL/GenBank/DDBJ whole genome shotgun (WGS) entry which is preliminary data.</text>
</comment>
<feature type="compositionally biased region" description="Gly residues" evidence="7">
    <location>
        <begin position="475"/>
        <end position="516"/>
    </location>
</feature>
<evidence type="ECO:0000259" key="8">
    <source>
        <dbReference type="PROSITE" id="PS51192"/>
    </source>
</evidence>
<evidence type="ECO:0000256" key="7">
    <source>
        <dbReference type="SAM" id="MobiDB-lite"/>
    </source>
</evidence>
<evidence type="ECO:0000256" key="6">
    <source>
        <dbReference type="PROSITE-ProRule" id="PRU00552"/>
    </source>
</evidence>
<dbReference type="PROSITE" id="PS51195">
    <property type="entry name" value="Q_MOTIF"/>
    <property type="match status" value="1"/>
</dbReference>
<dbReference type="CDD" id="cd00268">
    <property type="entry name" value="DEADc"/>
    <property type="match status" value="1"/>
</dbReference>
<dbReference type="PROSITE" id="PS51194">
    <property type="entry name" value="HELICASE_CTER"/>
    <property type="match status" value="1"/>
</dbReference>
<dbReference type="InterPro" id="IPR050079">
    <property type="entry name" value="DEAD_box_RNA_helicase"/>
</dbReference>
<dbReference type="InterPro" id="IPR044742">
    <property type="entry name" value="DEAD/DEAH_RhlB"/>
</dbReference>
<feature type="short sequence motif" description="Q motif" evidence="6">
    <location>
        <begin position="13"/>
        <end position="41"/>
    </location>
</feature>
<feature type="domain" description="Helicase C-terminal" evidence="9">
    <location>
        <begin position="239"/>
        <end position="409"/>
    </location>
</feature>
<feature type="compositionally biased region" description="Basic and acidic residues" evidence="7">
    <location>
        <begin position="517"/>
        <end position="531"/>
    </location>
</feature>
<dbReference type="EMBL" id="WFLN01000012">
    <property type="protein sequence ID" value="KAB8027435.1"/>
    <property type="molecule type" value="Genomic_DNA"/>
</dbReference>
<evidence type="ECO:0000256" key="2">
    <source>
        <dbReference type="ARBA" id="ARBA00022801"/>
    </source>
</evidence>
<organism evidence="11 12">
    <name type="scientific">Fluviispira multicolorata</name>
    <dbReference type="NCBI Taxonomy" id="2654512"/>
    <lineage>
        <taxon>Bacteria</taxon>
        <taxon>Pseudomonadati</taxon>
        <taxon>Bdellovibrionota</taxon>
        <taxon>Oligoflexia</taxon>
        <taxon>Silvanigrellales</taxon>
        <taxon>Silvanigrellaceae</taxon>
        <taxon>Fluviispira</taxon>
    </lineage>
</organism>
<evidence type="ECO:0000259" key="9">
    <source>
        <dbReference type="PROSITE" id="PS51194"/>
    </source>
</evidence>
<dbReference type="AlphaFoldDB" id="A0A833JAS5"/>
<dbReference type="SUPFAM" id="SSF52540">
    <property type="entry name" value="P-loop containing nucleoside triphosphate hydrolases"/>
    <property type="match status" value="1"/>
</dbReference>
<feature type="domain" description="Helicase ATP-binding" evidence="8">
    <location>
        <begin position="44"/>
        <end position="215"/>
    </location>
</feature>
<accession>A0A833JAS5</accession>
<dbReference type="PANTHER" id="PTHR47959:SF1">
    <property type="entry name" value="ATP-DEPENDENT RNA HELICASE DBPA"/>
    <property type="match status" value="1"/>
</dbReference>
<evidence type="ECO:0000256" key="1">
    <source>
        <dbReference type="ARBA" id="ARBA00022741"/>
    </source>
</evidence>
<dbReference type="GO" id="GO:0005829">
    <property type="term" value="C:cytosol"/>
    <property type="evidence" value="ECO:0007669"/>
    <property type="project" value="TreeGrafter"/>
</dbReference>
<protein>
    <submittedName>
        <fullName evidence="11">DEAD/DEAH box helicase</fullName>
    </submittedName>
</protein>
<reference evidence="11 12" key="1">
    <citation type="submission" date="2019-10" db="EMBL/GenBank/DDBJ databases">
        <title>New genus of Silvanigrellaceae.</title>
        <authorList>
            <person name="Pitt A."/>
            <person name="Hahn M.W."/>
        </authorList>
    </citation>
    <scope>NUCLEOTIDE SEQUENCE [LARGE SCALE GENOMIC DNA]</scope>
    <source>
        <strain evidence="11 12">33A1-SZDP</strain>
    </source>
</reference>
<dbReference type="GO" id="GO:0003724">
    <property type="term" value="F:RNA helicase activity"/>
    <property type="evidence" value="ECO:0007669"/>
    <property type="project" value="InterPro"/>
</dbReference>
<evidence type="ECO:0000256" key="5">
    <source>
        <dbReference type="ARBA" id="ARBA00038437"/>
    </source>
</evidence>
<keyword evidence="2" id="KW-0378">Hydrolase</keyword>
<dbReference type="CDD" id="cd18787">
    <property type="entry name" value="SF2_C_DEAD"/>
    <property type="match status" value="1"/>
</dbReference>
<dbReference type="Pfam" id="PF00270">
    <property type="entry name" value="DEAD"/>
    <property type="match status" value="1"/>
</dbReference>
<dbReference type="Gene3D" id="3.40.50.300">
    <property type="entry name" value="P-loop containing nucleotide triphosphate hydrolases"/>
    <property type="match status" value="2"/>
</dbReference>
<dbReference type="GO" id="GO:0016787">
    <property type="term" value="F:hydrolase activity"/>
    <property type="evidence" value="ECO:0007669"/>
    <property type="project" value="UniProtKB-KW"/>
</dbReference>
<dbReference type="GO" id="GO:0005524">
    <property type="term" value="F:ATP binding"/>
    <property type="evidence" value="ECO:0007669"/>
    <property type="project" value="UniProtKB-KW"/>
</dbReference>
<evidence type="ECO:0000313" key="12">
    <source>
        <dbReference type="Proteomes" id="UP000442694"/>
    </source>
</evidence>
<dbReference type="PANTHER" id="PTHR47959">
    <property type="entry name" value="ATP-DEPENDENT RNA HELICASE RHLE-RELATED"/>
    <property type="match status" value="1"/>
</dbReference>
<dbReference type="GO" id="GO:0003676">
    <property type="term" value="F:nucleic acid binding"/>
    <property type="evidence" value="ECO:0007669"/>
    <property type="project" value="InterPro"/>
</dbReference>
<evidence type="ECO:0000256" key="3">
    <source>
        <dbReference type="ARBA" id="ARBA00022806"/>
    </source>
</evidence>